<evidence type="ECO:0000313" key="17">
    <source>
        <dbReference type="Proteomes" id="UP000463337"/>
    </source>
</evidence>
<feature type="domain" description="ABC transmembrane type-1" evidence="12">
    <location>
        <begin position="179"/>
        <end position="458"/>
    </location>
</feature>
<keyword evidence="4 10" id="KW-0812">Transmembrane</keyword>
<dbReference type="GO" id="GO:0008233">
    <property type="term" value="F:peptidase activity"/>
    <property type="evidence" value="ECO:0007669"/>
    <property type="project" value="InterPro"/>
</dbReference>
<proteinExistence type="predicted"/>
<dbReference type="GO" id="GO:0005886">
    <property type="term" value="C:plasma membrane"/>
    <property type="evidence" value="ECO:0007669"/>
    <property type="project" value="UniProtKB-SubCell"/>
</dbReference>
<dbReference type="RefSeq" id="WP_008778874.1">
    <property type="nucleotide sequence ID" value="NZ_AP019729.1"/>
</dbReference>
<keyword evidence="6" id="KW-0378">Hydrolase</keyword>
<dbReference type="InterPro" id="IPR005074">
    <property type="entry name" value="Peptidase_C39"/>
</dbReference>
<keyword evidence="9 10" id="KW-0472">Membrane</keyword>
<feature type="domain" description="ABC transporter" evidence="11">
    <location>
        <begin position="492"/>
        <end position="728"/>
    </location>
</feature>
<protein>
    <submittedName>
        <fullName evidence="14">ATP-binding cassette domain-containing protein</fullName>
    </submittedName>
    <submittedName>
        <fullName evidence="15">Peptidase domain-containing ABC transporter</fullName>
    </submittedName>
</protein>
<dbReference type="PROSITE" id="PS50990">
    <property type="entry name" value="PEPTIDASE_C39"/>
    <property type="match status" value="1"/>
</dbReference>
<evidence type="ECO:0000256" key="6">
    <source>
        <dbReference type="ARBA" id="ARBA00022801"/>
    </source>
</evidence>
<dbReference type="EMBL" id="QSJN01000015">
    <property type="protein sequence ID" value="RHD71699.1"/>
    <property type="molecule type" value="Genomic_DNA"/>
</dbReference>
<dbReference type="InterPro" id="IPR039421">
    <property type="entry name" value="Type_1_exporter"/>
</dbReference>
<evidence type="ECO:0000256" key="7">
    <source>
        <dbReference type="ARBA" id="ARBA00022840"/>
    </source>
</evidence>
<dbReference type="InterPro" id="IPR011527">
    <property type="entry name" value="ABC1_TM_dom"/>
</dbReference>
<feature type="transmembrane region" description="Helical" evidence="10">
    <location>
        <begin position="286"/>
        <end position="308"/>
    </location>
</feature>
<evidence type="ECO:0000256" key="5">
    <source>
        <dbReference type="ARBA" id="ARBA00022741"/>
    </source>
</evidence>
<dbReference type="GO" id="GO:0006508">
    <property type="term" value="P:proteolysis"/>
    <property type="evidence" value="ECO:0007669"/>
    <property type="project" value="InterPro"/>
</dbReference>
<name>A0A174V579_PARDI</name>
<evidence type="ECO:0000256" key="4">
    <source>
        <dbReference type="ARBA" id="ARBA00022692"/>
    </source>
</evidence>
<comment type="subcellular location">
    <subcellularLocation>
        <location evidence="1">Cell membrane</location>
        <topology evidence="1">Multi-pass membrane protein</topology>
    </subcellularLocation>
</comment>
<evidence type="ECO:0000256" key="10">
    <source>
        <dbReference type="SAM" id="Phobius"/>
    </source>
</evidence>
<keyword evidence="8 10" id="KW-1133">Transmembrane helix</keyword>
<dbReference type="SMART" id="SM00382">
    <property type="entry name" value="AAA"/>
    <property type="match status" value="1"/>
</dbReference>
<dbReference type="PROSITE" id="PS50929">
    <property type="entry name" value="ABC_TM1F"/>
    <property type="match status" value="1"/>
</dbReference>
<dbReference type="InterPro" id="IPR003593">
    <property type="entry name" value="AAA+_ATPase"/>
</dbReference>
<evidence type="ECO:0000313" key="15">
    <source>
        <dbReference type="EMBL" id="RHD71699.1"/>
    </source>
</evidence>
<dbReference type="InterPro" id="IPR017871">
    <property type="entry name" value="ABC_transporter-like_CS"/>
</dbReference>
<dbReference type="Pfam" id="PF03412">
    <property type="entry name" value="Peptidase_C39"/>
    <property type="match status" value="1"/>
</dbReference>
<evidence type="ECO:0000259" key="12">
    <source>
        <dbReference type="PROSITE" id="PS50929"/>
    </source>
</evidence>
<reference evidence="15 16" key="1">
    <citation type="submission" date="2018-08" db="EMBL/GenBank/DDBJ databases">
        <title>A genome reference for cultivated species of the human gut microbiota.</title>
        <authorList>
            <person name="Zou Y."/>
            <person name="Xue W."/>
            <person name="Luo G."/>
        </authorList>
    </citation>
    <scope>NUCLEOTIDE SEQUENCE [LARGE SCALE GENOMIC DNA]</scope>
    <source>
        <strain evidence="15 16">AM30-4</strain>
    </source>
</reference>
<keyword evidence="5" id="KW-0547">Nucleotide-binding</keyword>
<dbReference type="SUPFAM" id="SSF52540">
    <property type="entry name" value="P-loop containing nucleoside triphosphate hydrolases"/>
    <property type="match status" value="1"/>
</dbReference>
<evidence type="ECO:0000256" key="1">
    <source>
        <dbReference type="ARBA" id="ARBA00004651"/>
    </source>
</evidence>
<evidence type="ECO:0000313" key="16">
    <source>
        <dbReference type="Proteomes" id="UP000284660"/>
    </source>
</evidence>
<evidence type="ECO:0000313" key="14">
    <source>
        <dbReference type="EMBL" id="MRY56675.1"/>
    </source>
</evidence>
<dbReference type="PANTHER" id="PTHR43394">
    <property type="entry name" value="ATP-DEPENDENT PERMEASE MDL1, MITOCHONDRIAL"/>
    <property type="match status" value="1"/>
</dbReference>
<evidence type="ECO:0000256" key="3">
    <source>
        <dbReference type="ARBA" id="ARBA00022475"/>
    </source>
</evidence>
<evidence type="ECO:0000259" key="13">
    <source>
        <dbReference type="PROSITE" id="PS50990"/>
    </source>
</evidence>
<dbReference type="PROSITE" id="PS00211">
    <property type="entry name" value="ABC_TRANSPORTER_1"/>
    <property type="match status" value="1"/>
</dbReference>
<dbReference type="EMBL" id="WKLT01000001">
    <property type="protein sequence ID" value="MRY56675.1"/>
    <property type="molecule type" value="Genomic_DNA"/>
</dbReference>
<dbReference type="Proteomes" id="UP000463337">
    <property type="component" value="Unassembled WGS sequence"/>
</dbReference>
<dbReference type="SUPFAM" id="SSF90123">
    <property type="entry name" value="ABC transporter transmembrane region"/>
    <property type="match status" value="1"/>
</dbReference>
<dbReference type="AlphaFoldDB" id="A0A174V579"/>
<dbReference type="Gene3D" id="3.90.70.10">
    <property type="entry name" value="Cysteine proteinases"/>
    <property type="match status" value="1"/>
</dbReference>
<keyword evidence="7 14" id="KW-0067">ATP-binding</keyword>
<gene>
    <name evidence="15" type="ORF">DW782_18625</name>
    <name evidence="14" type="ORF">GKD59_01840</name>
</gene>
<dbReference type="Pfam" id="PF00664">
    <property type="entry name" value="ABC_membrane"/>
    <property type="match status" value="1"/>
</dbReference>
<feature type="transmembrane region" description="Helical" evidence="10">
    <location>
        <begin position="314"/>
        <end position="334"/>
    </location>
</feature>
<dbReference type="Gene3D" id="1.20.1560.10">
    <property type="entry name" value="ABC transporter type 1, transmembrane domain"/>
    <property type="match status" value="1"/>
</dbReference>
<evidence type="ECO:0000256" key="9">
    <source>
        <dbReference type="ARBA" id="ARBA00023136"/>
    </source>
</evidence>
<feature type="transmembrane region" description="Helical" evidence="10">
    <location>
        <begin position="179"/>
        <end position="200"/>
    </location>
</feature>
<dbReference type="PROSITE" id="PS50893">
    <property type="entry name" value="ABC_TRANSPORTER_2"/>
    <property type="match status" value="1"/>
</dbReference>
<keyword evidence="2" id="KW-0813">Transport</keyword>
<dbReference type="Pfam" id="PF00005">
    <property type="entry name" value="ABC_tran"/>
    <property type="match status" value="1"/>
</dbReference>
<feature type="transmembrane region" description="Helical" evidence="10">
    <location>
        <begin position="212"/>
        <end position="233"/>
    </location>
</feature>
<dbReference type="FunFam" id="3.40.50.300:FF:000221">
    <property type="entry name" value="Multidrug ABC transporter ATP-binding protein"/>
    <property type="match status" value="1"/>
</dbReference>
<evidence type="ECO:0000259" key="11">
    <source>
        <dbReference type="PROSITE" id="PS50893"/>
    </source>
</evidence>
<dbReference type="Proteomes" id="UP000284660">
    <property type="component" value="Unassembled WGS sequence"/>
</dbReference>
<dbReference type="InterPro" id="IPR027417">
    <property type="entry name" value="P-loop_NTPase"/>
</dbReference>
<dbReference type="PANTHER" id="PTHR43394:SF1">
    <property type="entry name" value="ATP-BINDING CASSETTE SUB-FAMILY B MEMBER 10, MITOCHONDRIAL"/>
    <property type="match status" value="1"/>
</dbReference>
<dbReference type="InterPro" id="IPR003439">
    <property type="entry name" value="ABC_transporter-like_ATP-bd"/>
</dbReference>
<dbReference type="Gene3D" id="3.40.50.300">
    <property type="entry name" value="P-loop containing nucleotide triphosphate hydrolases"/>
    <property type="match status" value="1"/>
</dbReference>
<dbReference type="GO" id="GO:0015421">
    <property type="term" value="F:ABC-type oligopeptide transporter activity"/>
    <property type="evidence" value="ECO:0007669"/>
    <property type="project" value="TreeGrafter"/>
</dbReference>
<evidence type="ECO:0000256" key="2">
    <source>
        <dbReference type="ARBA" id="ARBA00022448"/>
    </source>
</evidence>
<organism evidence="15 16">
    <name type="scientific">Parabacteroides distasonis</name>
    <dbReference type="NCBI Taxonomy" id="823"/>
    <lineage>
        <taxon>Bacteria</taxon>
        <taxon>Pseudomonadati</taxon>
        <taxon>Bacteroidota</taxon>
        <taxon>Bacteroidia</taxon>
        <taxon>Bacteroidales</taxon>
        <taxon>Tannerellaceae</taxon>
        <taxon>Parabacteroides</taxon>
    </lineage>
</organism>
<sequence length="734" mass="83336">MRSFPFYRQHDAMQCGIACLRMICAFLGKNYSIDSLSKICFASKDGVSLLGISEAAGELGLKTTCGKMSIDQLAKVELPVILHWNQNHFVVLYKIKSRKGRKSVYYVADPGNGLMQYQEKDFVDRWITVRSKGEDKGVAMIIQPTPAFYQQESTQAAGKRTFAFLLGYFKQFKYYFGQIILGLIVGCVLQLIFPFLTQAIVDVGITHKDLSFIWLILLGQLTLIFSQTILDFIQRWILLHISMRINISLISDFFIKLLKLPMGFFDTKLMGDLIQRMGDHKRVEQFLTTQSLTVLFSFLTFVVFGIVLLIYDKMIFLIFVMGSVLYGVWIAFFLRKRKVLDYELFEKQAENNNKTYQFITTMQEIKLQDCEQRRRWEWEDVQAGLFHLQMRSLKLKQAQEAGGVCITQVKNILITILAATSVLEGQMTLGMMLAVQYIIGQLNRPVEQLMNFIYASQDVKISLDRINEIHAQMNEEDHSDSLATYPDDNRDLSFRNVDFKYDPHSLRKTIDDVSFTIPGGKVTAIVGTSGSGKTTLIKLLLGYYPVSGGKICIGNTPISELNLKWWRRQCGVVMQDGVVFSESIARNIAVDDGEIDAGRLLRAVDISNIKSFIMRLPLKYNTQIGPDGVGLSQGQKQRILIARAVYKNPEYIFLDEATNALDAENERVIVGNLNDFYRGKTVVVVAHRLSTVKNADQIIVIDNGKIVEVGNHKSLCEKRGAYYNLVENQLELGS</sequence>
<reference evidence="14 17" key="2">
    <citation type="journal article" date="2019" name="Nat. Med.">
        <title>A library of human gut bacterial isolates paired with longitudinal multiomics data enables mechanistic microbiome research.</title>
        <authorList>
            <person name="Poyet M."/>
            <person name="Groussin M."/>
            <person name="Gibbons S.M."/>
            <person name="Avila-Pacheco J."/>
            <person name="Jiang X."/>
            <person name="Kearney S.M."/>
            <person name="Perrotta A.R."/>
            <person name="Berdy B."/>
            <person name="Zhao S."/>
            <person name="Lieberman T.D."/>
            <person name="Swanson P.K."/>
            <person name="Smith M."/>
            <person name="Roesemann S."/>
            <person name="Alexander J.E."/>
            <person name="Rich S.A."/>
            <person name="Livny J."/>
            <person name="Vlamakis H."/>
            <person name="Clish C."/>
            <person name="Bullock K."/>
            <person name="Deik A."/>
            <person name="Scott J."/>
            <person name="Pierce K.A."/>
            <person name="Xavier R.J."/>
            <person name="Alm E.J."/>
        </authorList>
    </citation>
    <scope>NUCLEOTIDE SEQUENCE [LARGE SCALE GENOMIC DNA]</scope>
    <source>
        <strain evidence="14 17">BIOML-A41</strain>
    </source>
</reference>
<dbReference type="InterPro" id="IPR036640">
    <property type="entry name" value="ABC1_TM_sf"/>
</dbReference>
<dbReference type="CDD" id="cd18571">
    <property type="entry name" value="ABC_6TM_peptidase_like"/>
    <property type="match status" value="1"/>
</dbReference>
<dbReference type="CDD" id="cd02418">
    <property type="entry name" value="Peptidase_C39B"/>
    <property type="match status" value="1"/>
</dbReference>
<accession>A0A174V579</accession>
<comment type="caution">
    <text evidence="15">The sequence shown here is derived from an EMBL/GenBank/DDBJ whole genome shotgun (WGS) entry which is preliminary data.</text>
</comment>
<keyword evidence="3" id="KW-1003">Cell membrane</keyword>
<evidence type="ECO:0000256" key="8">
    <source>
        <dbReference type="ARBA" id="ARBA00022989"/>
    </source>
</evidence>
<dbReference type="GO" id="GO:0016887">
    <property type="term" value="F:ATP hydrolysis activity"/>
    <property type="evidence" value="ECO:0007669"/>
    <property type="project" value="InterPro"/>
</dbReference>
<feature type="domain" description="Peptidase C39" evidence="13">
    <location>
        <begin position="9"/>
        <end position="133"/>
    </location>
</feature>
<dbReference type="GO" id="GO:0005524">
    <property type="term" value="F:ATP binding"/>
    <property type="evidence" value="ECO:0007669"/>
    <property type="project" value="UniProtKB-KW"/>
</dbReference>